<accession>A0A5K1K2H5</accession>
<organism evidence="2">
    <name type="scientific">Ganoderma boninense</name>
    <dbReference type="NCBI Taxonomy" id="34458"/>
    <lineage>
        <taxon>Eukaryota</taxon>
        <taxon>Fungi</taxon>
        <taxon>Dikarya</taxon>
        <taxon>Basidiomycota</taxon>
        <taxon>Agaricomycotina</taxon>
        <taxon>Agaricomycetes</taxon>
        <taxon>Polyporales</taxon>
        <taxon>Polyporaceae</taxon>
        <taxon>Ganoderma</taxon>
    </lineage>
</organism>
<feature type="region of interest" description="Disordered" evidence="1">
    <location>
        <begin position="1"/>
        <end position="72"/>
    </location>
</feature>
<evidence type="ECO:0000313" key="2">
    <source>
        <dbReference type="EMBL" id="VWP00297.1"/>
    </source>
</evidence>
<name>A0A5K1K2H5_9APHY</name>
<proteinExistence type="predicted"/>
<gene>
    <name evidence="2" type="primary">Q8J129</name>
</gene>
<protein>
    <submittedName>
        <fullName evidence="2">Protein kinase A catalytic subunit 1</fullName>
    </submittedName>
</protein>
<keyword evidence="2" id="KW-0418">Kinase</keyword>
<evidence type="ECO:0000256" key="1">
    <source>
        <dbReference type="SAM" id="MobiDB-lite"/>
    </source>
</evidence>
<dbReference type="GO" id="GO:0016301">
    <property type="term" value="F:kinase activity"/>
    <property type="evidence" value="ECO:0007669"/>
    <property type="project" value="UniProtKB-KW"/>
</dbReference>
<dbReference type="EMBL" id="LR728343">
    <property type="protein sequence ID" value="VWP00297.1"/>
    <property type="molecule type" value="Genomic_DNA"/>
</dbReference>
<sequence length="185" mass="19432">MAMPVGEQTIPTDEHIHGPGQQPGFTLGANAGAETSSDGDPAGEPVSNEQTSTQQQQAGTANPSGPGFERLFPNMGWNIPYAPSPLEGHPECASIAPRAGSNPPTRKERIPYVPGLEEDLGVSTAWGMEGMPAILMYAPERPLLSGFAGSTASDGAPAENLVLCVVEDAFERAWVAPQGYWRSAF</sequence>
<reference evidence="2" key="1">
    <citation type="submission" date="2019-10" db="EMBL/GenBank/DDBJ databases">
        <authorList>
            <person name="Nor Muhammad N."/>
        </authorList>
    </citation>
    <scope>NUCLEOTIDE SEQUENCE</scope>
</reference>
<dbReference type="AlphaFoldDB" id="A0A5K1K2H5"/>
<keyword evidence="2" id="KW-0808">Transferase</keyword>